<dbReference type="AlphaFoldDB" id="A0A133U3N9"/>
<reference evidence="1 2" key="1">
    <citation type="journal article" date="2016" name="Sci. Rep.">
        <title>Metabolic traits of an uncultured archaeal lineage -MSBL1- from brine pools of the Red Sea.</title>
        <authorList>
            <person name="Mwirichia R."/>
            <person name="Alam I."/>
            <person name="Rashid M."/>
            <person name="Vinu M."/>
            <person name="Ba-Alawi W."/>
            <person name="Anthony Kamau A."/>
            <person name="Kamanda Ngugi D."/>
            <person name="Goker M."/>
            <person name="Klenk H.P."/>
            <person name="Bajic V."/>
            <person name="Stingl U."/>
        </authorList>
    </citation>
    <scope>NUCLEOTIDE SEQUENCE [LARGE SCALE GENOMIC DNA]</scope>
    <source>
        <strain evidence="1">SCGC-AAA259B11</strain>
    </source>
</reference>
<sequence length="66" mass="7481">FFVLKFVRNTGCEPDFLELEVGGLQIKSSRRANSFLYFSTSAGGISFPSELEFFFLPRFLGSCWSV</sequence>
<evidence type="ECO:0000313" key="2">
    <source>
        <dbReference type="Proteomes" id="UP000070184"/>
    </source>
</evidence>
<proteinExistence type="predicted"/>
<protein>
    <submittedName>
        <fullName evidence="1">Uncharacterized protein</fullName>
    </submittedName>
</protein>
<dbReference type="Proteomes" id="UP000070184">
    <property type="component" value="Unassembled WGS sequence"/>
</dbReference>
<name>A0A133U3N9_9EURY</name>
<gene>
    <name evidence="1" type="ORF">AKJ61_04155</name>
</gene>
<comment type="caution">
    <text evidence="1">The sequence shown here is derived from an EMBL/GenBank/DDBJ whole genome shotgun (WGS) entry which is preliminary data.</text>
</comment>
<feature type="non-terminal residue" evidence="1">
    <location>
        <position position="1"/>
    </location>
</feature>
<accession>A0A133U3N9</accession>
<evidence type="ECO:0000313" key="1">
    <source>
        <dbReference type="EMBL" id="KXA88796.1"/>
    </source>
</evidence>
<organism evidence="1 2">
    <name type="scientific">candidate division MSBL1 archaeon SCGC-AAA259B11</name>
    <dbReference type="NCBI Taxonomy" id="1698260"/>
    <lineage>
        <taxon>Archaea</taxon>
        <taxon>Methanobacteriati</taxon>
        <taxon>Methanobacteriota</taxon>
        <taxon>candidate division MSBL1</taxon>
    </lineage>
</organism>
<dbReference type="EMBL" id="LHXK01000079">
    <property type="protein sequence ID" value="KXA88796.1"/>
    <property type="molecule type" value="Genomic_DNA"/>
</dbReference>
<keyword evidence="2" id="KW-1185">Reference proteome</keyword>